<dbReference type="AlphaFoldDB" id="A0A5J9V783"/>
<evidence type="ECO:0000313" key="8">
    <source>
        <dbReference type="Proteomes" id="UP000324897"/>
    </source>
</evidence>
<evidence type="ECO:0000313" key="7">
    <source>
        <dbReference type="EMBL" id="TVU31384.1"/>
    </source>
</evidence>
<evidence type="ECO:0000256" key="2">
    <source>
        <dbReference type="ARBA" id="ARBA00022614"/>
    </source>
</evidence>
<comment type="similarity">
    <text evidence="1">Belongs to the disease resistance NB-LRR family.</text>
</comment>
<reference evidence="7 8" key="1">
    <citation type="journal article" date="2019" name="Sci. Rep.">
        <title>A high-quality genome of Eragrostis curvula grass provides insights into Poaceae evolution and supports new strategies to enhance forage quality.</title>
        <authorList>
            <person name="Carballo J."/>
            <person name="Santos B.A.C.M."/>
            <person name="Zappacosta D."/>
            <person name="Garbus I."/>
            <person name="Selva J.P."/>
            <person name="Gallo C.A."/>
            <person name="Diaz A."/>
            <person name="Albertini E."/>
            <person name="Caccamo M."/>
            <person name="Echenique V."/>
        </authorList>
    </citation>
    <scope>NUCLEOTIDE SEQUENCE [LARGE SCALE GENOMIC DNA]</scope>
    <source>
        <strain evidence="8">cv. Victoria</strain>
        <tissue evidence="7">Leaf</tissue>
    </source>
</reference>
<accession>A0A5J9V783</accession>
<dbReference type="InterPro" id="IPR027417">
    <property type="entry name" value="P-loop_NTPase"/>
</dbReference>
<dbReference type="SUPFAM" id="SSF52540">
    <property type="entry name" value="P-loop containing nucleoside triphosphate hydrolases"/>
    <property type="match status" value="1"/>
</dbReference>
<evidence type="ECO:0000256" key="3">
    <source>
        <dbReference type="ARBA" id="ARBA00022737"/>
    </source>
</evidence>
<dbReference type="Proteomes" id="UP000324897">
    <property type="component" value="Chromosome 1"/>
</dbReference>
<dbReference type="PANTHER" id="PTHR33377">
    <property type="entry name" value="OS10G0134700 PROTEIN-RELATED"/>
    <property type="match status" value="1"/>
</dbReference>
<dbReference type="GO" id="GO:0006952">
    <property type="term" value="P:defense response"/>
    <property type="evidence" value="ECO:0007669"/>
    <property type="project" value="UniProtKB-KW"/>
</dbReference>
<gene>
    <name evidence="7" type="ORF">EJB05_23067</name>
</gene>
<dbReference type="GO" id="GO:0000166">
    <property type="term" value="F:nucleotide binding"/>
    <property type="evidence" value="ECO:0007669"/>
    <property type="project" value="UniProtKB-KW"/>
</dbReference>
<dbReference type="EMBL" id="RWGY01000011">
    <property type="protein sequence ID" value="TVU31384.1"/>
    <property type="molecule type" value="Genomic_DNA"/>
</dbReference>
<feature type="non-terminal residue" evidence="7">
    <location>
        <position position="1"/>
    </location>
</feature>
<keyword evidence="8" id="KW-1185">Reference proteome</keyword>
<dbReference type="InterPro" id="IPR041118">
    <property type="entry name" value="Rx_N"/>
</dbReference>
<organism evidence="7 8">
    <name type="scientific">Eragrostis curvula</name>
    <name type="common">weeping love grass</name>
    <dbReference type="NCBI Taxonomy" id="38414"/>
    <lineage>
        <taxon>Eukaryota</taxon>
        <taxon>Viridiplantae</taxon>
        <taxon>Streptophyta</taxon>
        <taxon>Embryophyta</taxon>
        <taxon>Tracheophyta</taxon>
        <taxon>Spermatophyta</taxon>
        <taxon>Magnoliopsida</taxon>
        <taxon>Liliopsida</taxon>
        <taxon>Poales</taxon>
        <taxon>Poaceae</taxon>
        <taxon>PACMAD clade</taxon>
        <taxon>Chloridoideae</taxon>
        <taxon>Eragrostideae</taxon>
        <taxon>Eragrostidinae</taxon>
        <taxon>Eragrostis</taxon>
    </lineage>
</organism>
<feature type="domain" description="Disease resistance N-terminal" evidence="6">
    <location>
        <begin position="12"/>
        <end position="85"/>
    </location>
</feature>
<keyword evidence="3" id="KW-0677">Repeat</keyword>
<evidence type="ECO:0000256" key="5">
    <source>
        <dbReference type="ARBA" id="ARBA00022821"/>
    </source>
</evidence>
<dbReference type="Gramene" id="TVU31384">
    <property type="protein sequence ID" value="TVU31384"/>
    <property type="gene ID" value="EJB05_23067"/>
</dbReference>
<protein>
    <recommendedName>
        <fullName evidence="6">Disease resistance N-terminal domain-containing protein</fullName>
    </recommendedName>
</protein>
<dbReference type="PANTHER" id="PTHR33377:SF79">
    <property type="entry name" value="RX N-TERMINAL DOMAIN-CONTAINING PROTEIN"/>
    <property type="match status" value="1"/>
</dbReference>
<dbReference type="OrthoDB" id="690094at2759"/>
<comment type="caution">
    <text evidence="7">The sequence shown here is derived from an EMBL/GenBank/DDBJ whole genome shotgun (WGS) entry which is preliminary data.</text>
</comment>
<evidence type="ECO:0000259" key="6">
    <source>
        <dbReference type="Pfam" id="PF18052"/>
    </source>
</evidence>
<evidence type="ECO:0000256" key="4">
    <source>
        <dbReference type="ARBA" id="ARBA00022741"/>
    </source>
</evidence>
<dbReference type="Pfam" id="PF18052">
    <property type="entry name" value="Rx_N"/>
    <property type="match status" value="1"/>
</dbReference>
<evidence type="ECO:0000256" key="1">
    <source>
        <dbReference type="ARBA" id="ARBA00008894"/>
    </source>
</evidence>
<keyword evidence="5" id="KW-0611">Plant defense</keyword>
<sequence>MEAIISAISGEILSRFISFLVKKHTERACVEEKLERLQHLLLRIHTVVEEAEGRYITNSKMLVQLRMLVDAMYQAYYVLDTFRFKPFEEIPNQQQVVTSSALSASLKRTRPVFGSIRTTTSVNNELQAATDKLETVVANMTEFVILLGGCKQMHKRPYDTYLYIDMFNRLVEKQELINGLLQDNSPASSPAVIPVIGGYRVGKKSLVGYACNDNVVRSHFSSVLHLKSSNFGNVSHETFMPVRTLVIIEFVSNMDDSEWLHHVCAGSKIIIISRIQEIVRFGTVKPILLGSLSNAEFSYLFKVLAFGSTDPENYPQLASIAMELSMNVDGLLLVANMLAGLLRKNQNVQFWFHILKRFRNSLERNFSMFGEHPKKLLERDRPTDISLLIPSSSGSLHLLPSREDSSSCKEELPNVKFGDLVEGSLTILPKEEFQIIIWESRIPPFTKFVANCIENRQPCNLSDQKKRKCS</sequence>
<proteinExistence type="inferred from homology"/>
<name>A0A5J9V783_9POAL</name>
<keyword evidence="2" id="KW-0433">Leucine-rich repeat</keyword>
<keyword evidence="4" id="KW-0547">Nucleotide-binding</keyword>